<dbReference type="AlphaFoldDB" id="W7MQJ1"/>
<proteinExistence type="predicted"/>
<evidence type="ECO:0000313" key="1">
    <source>
        <dbReference type="EMBL" id="EWG46877.1"/>
    </source>
</evidence>
<sequence>MFKDLQDESLVIGMGRREMTQAMTPTCVSKGFRSQYRCCVGSGCLASRDKDLLVLSAHAGLATSISLPHPSKAEIDRDLETVYGVLCIIHYTKMSQFPDDGIRCHDDCPEPC</sequence>
<dbReference type="GeneID" id="30064991"/>
<dbReference type="EMBL" id="DS022250">
    <property type="protein sequence ID" value="EWG46877.1"/>
    <property type="molecule type" value="Genomic_DNA"/>
</dbReference>
<dbReference type="Proteomes" id="UP000009096">
    <property type="component" value="Chromosome 8"/>
</dbReference>
<name>W7MQJ1_GIBM7</name>
<evidence type="ECO:0000313" key="2">
    <source>
        <dbReference type="Proteomes" id="UP000009096"/>
    </source>
</evidence>
<accession>W7MQJ1</accession>
<dbReference type="RefSeq" id="XP_018753068.1">
    <property type="nucleotide sequence ID" value="XM_018895737.1"/>
</dbReference>
<organism evidence="1 2">
    <name type="scientific">Gibberella moniliformis (strain M3125 / FGSC 7600)</name>
    <name type="common">Maize ear and stalk rot fungus</name>
    <name type="synonym">Fusarium verticillioides</name>
    <dbReference type="NCBI Taxonomy" id="334819"/>
    <lineage>
        <taxon>Eukaryota</taxon>
        <taxon>Fungi</taxon>
        <taxon>Dikarya</taxon>
        <taxon>Ascomycota</taxon>
        <taxon>Pezizomycotina</taxon>
        <taxon>Sordariomycetes</taxon>
        <taxon>Hypocreomycetidae</taxon>
        <taxon>Hypocreales</taxon>
        <taxon>Nectriaceae</taxon>
        <taxon>Fusarium</taxon>
        <taxon>Fusarium fujikuroi species complex</taxon>
    </lineage>
</organism>
<dbReference type="EMBL" id="CM000585">
    <property type="protein sequence ID" value="EWG46877.1"/>
    <property type="molecule type" value="Genomic_DNA"/>
</dbReference>
<protein>
    <submittedName>
        <fullName evidence="1">Uncharacterized protein</fullName>
    </submittedName>
</protein>
<gene>
    <name evidence="1" type="ORF">FVEG_07161</name>
</gene>
<dbReference type="KEGG" id="fvr:FVEG_07161"/>
<dbReference type="VEuPathDB" id="FungiDB:FVEG_07161"/>
<keyword evidence="2" id="KW-1185">Reference proteome</keyword>
<dbReference type="HOGENOM" id="CLU_2146082_0_0_1"/>
<reference evidence="1 2" key="1">
    <citation type="journal article" date="2010" name="Nature">
        <title>Comparative genomics reveals mobile pathogenicity chromosomes in Fusarium.</title>
        <authorList>
            <person name="Ma L.J."/>
            <person name="van der Does H.C."/>
            <person name="Borkovich K.A."/>
            <person name="Coleman J.J."/>
            <person name="Daboussi M.J."/>
            <person name="Di Pietro A."/>
            <person name="Dufresne M."/>
            <person name="Freitag M."/>
            <person name="Grabherr M."/>
            <person name="Henrissat B."/>
            <person name="Houterman P.M."/>
            <person name="Kang S."/>
            <person name="Shim W.B."/>
            <person name="Woloshuk C."/>
            <person name="Xie X."/>
            <person name="Xu J.R."/>
            <person name="Antoniw J."/>
            <person name="Baker S.E."/>
            <person name="Bluhm B.H."/>
            <person name="Breakspear A."/>
            <person name="Brown D.W."/>
            <person name="Butchko R.A."/>
            <person name="Chapman S."/>
            <person name="Coulson R."/>
            <person name="Coutinho P.M."/>
            <person name="Danchin E.G."/>
            <person name="Diener A."/>
            <person name="Gale L.R."/>
            <person name="Gardiner D.M."/>
            <person name="Goff S."/>
            <person name="Hammond-Kosack K.E."/>
            <person name="Hilburn K."/>
            <person name="Hua-Van A."/>
            <person name="Jonkers W."/>
            <person name="Kazan K."/>
            <person name="Kodira C.D."/>
            <person name="Koehrsen M."/>
            <person name="Kumar L."/>
            <person name="Lee Y.H."/>
            <person name="Li L."/>
            <person name="Manners J.M."/>
            <person name="Miranda-Saavedra D."/>
            <person name="Mukherjee M."/>
            <person name="Park G."/>
            <person name="Park J."/>
            <person name="Park S.Y."/>
            <person name="Proctor R.H."/>
            <person name="Regev A."/>
            <person name="Ruiz-Roldan M.C."/>
            <person name="Sain D."/>
            <person name="Sakthikumar S."/>
            <person name="Sykes S."/>
            <person name="Schwartz D.C."/>
            <person name="Turgeon B.G."/>
            <person name="Wapinski I."/>
            <person name="Yoder O."/>
            <person name="Young S."/>
            <person name="Zeng Q."/>
            <person name="Zhou S."/>
            <person name="Galagan J."/>
            <person name="Cuomo C.A."/>
            <person name="Kistler H.C."/>
            <person name="Rep M."/>
        </authorList>
    </citation>
    <scope>NUCLEOTIDE SEQUENCE [LARGE SCALE GENOMIC DNA]</scope>
    <source>
        <strain evidence="2">M3125 / FGSC 7600</strain>
    </source>
</reference>